<evidence type="ECO:0000313" key="10">
    <source>
        <dbReference type="Proteomes" id="UP001239169"/>
    </source>
</evidence>
<comment type="subunit">
    <text evidence="4">Homodimer.</text>
</comment>
<evidence type="ECO:0000256" key="4">
    <source>
        <dbReference type="ARBA" id="ARBA00011738"/>
    </source>
</evidence>
<keyword evidence="9" id="KW-0614">Plasmid</keyword>
<dbReference type="Proteomes" id="UP001239169">
    <property type="component" value="Plasmid unnamed5"/>
</dbReference>
<evidence type="ECO:0000313" key="9">
    <source>
        <dbReference type="EMBL" id="WGX77630.1"/>
    </source>
</evidence>
<dbReference type="InterPro" id="IPR003607">
    <property type="entry name" value="HD/PDEase_dom"/>
</dbReference>
<gene>
    <name evidence="9" type="ORF">QJS64_20890</name>
</gene>
<protein>
    <recommendedName>
        <fullName evidence="5">5'-deoxynucleotidase</fullName>
        <ecNumber evidence="5">3.1.3.89</ecNumber>
    </recommendedName>
</protein>
<dbReference type="Pfam" id="PF13023">
    <property type="entry name" value="HD_3"/>
    <property type="match status" value="1"/>
</dbReference>
<dbReference type="PANTHER" id="PTHR11845:SF13">
    <property type="entry name" value="5'-DEOXYNUCLEOTIDASE HDDC2"/>
    <property type="match status" value="1"/>
</dbReference>
<dbReference type="InterPro" id="IPR039356">
    <property type="entry name" value="YfbR/HDDC2"/>
</dbReference>
<comment type="catalytic activity">
    <reaction evidence="1">
        <text>a 2'-deoxyribonucleoside 5'-phosphate + H2O = a 2'-deoxyribonucleoside + phosphate</text>
        <dbReference type="Rhea" id="RHEA:36167"/>
        <dbReference type="ChEBI" id="CHEBI:15377"/>
        <dbReference type="ChEBI" id="CHEBI:18274"/>
        <dbReference type="ChEBI" id="CHEBI:43474"/>
        <dbReference type="ChEBI" id="CHEBI:65317"/>
        <dbReference type="EC" id="3.1.3.89"/>
    </reaction>
</comment>
<dbReference type="Gene3D" id="1.10.3210.10">
    <property type="entry name" value="Hypothetical protein af1432"/>
    <property type="match status" value="1"/>
</dbReference>
<accession>A0ABY8R7U1</accession>
<dbReference type="InterPro" id="IPR006674">
    <property type="entry name" value="HD_domain"/>
</dbReference>
<sequence>MEARKLLDALLVAERLKDTTRHCYTAKGRHESVAEHSWMMTLMAFFMRDEFPEVDMDKVIRMCIIHDLGECFTGDIPTFDKNKTHEETEENLLFDWIRSLPKKYAVEMRELYEEMAERKTTEAKIYKSIDSLEALIQHNVSDLSTWIPKEFDLNLTYADDKVDFSDYLKTLRQAVREDTIKKIEAGK</sequence>
<keyword evidence="7" id="KW-0378">Hydrolase</keyword>
<organism evidence="9 10">
    <name type="scientific">Paraclostridium bifermentans</name>
    <name type="common">Clostridium bifermentans</name>
    <dbReference type="NCBI Taxonomy" id="1490"/>
    <lineage>
        <taxon>Bacteria</taxon>
        <taxon>Bacillati</taxon>
        <taxon>Bacillota</taxon>
        <taxon>Clostridia</taxon>
        <taxon>Peptostreptococcales</taxon>
        <taxon>Peptostreptococcaceae</taxon>
        <taxon>Paraclostridium</taxon>
    </lineage>
</organism>
<evidence type="ECO:0000256" key="5">
    <source>
        <dbReference type="ARBA" id="ARBA00012964"/>
    </source>
</evidence>
<geneLocation type="plasmid" evidence="9 10">
    <name>unnamed5</name>
</geneLocation>
<feature type="domain" description="HD/PDEase" evidence="8">
    <location>
        <begin position="29"/>
        <end position="144"/>
    </location>
</feature>
<dbReference type="EMBL" id="CP124690">
    <property type="protein sequence ID" value="WGX77630.1"/>
    <property type="molecule type" value="Genomic_DNA"/>
</dbReference>
<evidence type="ECO:0000256" key="7">
    <source>
        <dbReference type="ARBA" id="ARBA00022801"/>
    </source>
</evidence>
<dbReference type="PANTHER" id="PTHR11845">
    <property type="entry name" value="5'-DEOXYNUCLEOTIDASE HDDC2"/>
    <property type="match status" value="1"/>
</dbReference>
<keyword evidence="10" id="KW-1185">Reference proteome</keyword>
<evidence type="ECO:0000256" key="3">
    <source>
        <dbReference type="ARBA" id="ARBA00001941"/>
    </source>
</evidence>
<name>A0ABY8R7U1_PARBF</name>
<evidence type="ECO:0000256" key="1">
    <source>
        <dbReference type="ARBA" id="ARBA00001638"/>
    </source>
</evidence>
<keyword evidence="6" id="KW-0479">Metal-binding</keyword>
<reference evidence="9 10" key="1">
    <citation type="submission" date="2023-04" db="EMBL/GenBank/DDBJ databases">
        <title>Bacteria Genome Submission.</title>
        <authorList>
            <person name="Isaac P."/>
        </authorList>
    </citation>
    <scope>NUCLEOTIDE SEQUENCE [LARGE SCALE GENOMIC DNA]</scope>
    <source>
        <strain evidence="9 10">SampleS7P1</strain>
        <plasmid evidence="9 10">unnamed5</plasmid>
    </source>
</reference>
<comment type="cofactor">
    <cofactor evidence="2">
        <name>Mn(2+)</name>
        <dbReference type="ChEBI" id="CHEBI:29035"/>
    </cofactor>
</comment>
<dbReference type="SUPFAM" id="SSF109604">
    <property type="entry name" value="HD-domain/PDEase-like"/>
    <property type="match status" value="1"/>
</dbReference>
<evidence type="ECO:0000256" key="6">
    <source>
        <dbReference type="ARBA" id="ARBA00022723"/>
    </source>
</evidence>
<evidence type="ECO:0000256" key="2">
    <source>
        <dbReference type="ARBA" id="ARBA00001936"/>
    </source>
</evidence>
<dbReference type="EC" id="3.1.3.89" evidence="5"/>
<evidence type="ECO:0000259" key="8">
    <source>
        <dbReference type="SMART" id="SM00471"/>
    </source>
</evidence>
<dbReference type="SMART" id="SM00471">
    <property type="entry name" value="HDc"/>
    <property type="match status" value="1"/>
</dbReference>
<comment type="cofactor">
    <cofactor evidence="3">
        <name>Co(2+)</name>
        <dbReference type="ChEBI" id="CHEBI:48828"/>
    </cofactor>
</comment>
<proteinExistence type="predicted"/>